<reference evidence="1" key="1">
    <citation type="journal article" date="2020" name="Microbiol. Resour. Announc.">
        <title>Complete Genome Sequence of Novel Psychrotolerant Legionella Strain TUM19329, Isolated from Antarctic Lake Sediment.</title>
        <authorList>
            <person name="Shimada S."/>
            <person name="Nakai R."/>
            <person name="Aoki K."/>
            <person name="Shimoeda N."/>
            <person name="Ohno G."/>
            <person name="Miyazaki Y."/>
            <person name="Kudoh S."/>
            <person name="Imura S."/>
            <person name="Watanabe K."/>
            <person name="Ishii Y."/>
            <person name="Tateda K."/>
        </authorList>
    </citation>
    <scope>NUCLEOTIDE SEQUENCE [LARGE SCALE GENOMIC DNA]</scope>
    <source>
        <strain evidence="1">TUM19329</strain>
    </source>
</reference>
<name>A0A6F8T0F3_9GAMM</name>
<evidence type="ECO:0000313" key="2">
    <source>
        <dbReference type="Proteomes" id="UP000502894"/>
    </source>
</evidence>
<dbReference type="KEGG" id="lant:TUM19329_03020"/>
<organism evidence="1 2">
    <name type="scientific">Legionella antarctica</name>
    <dbReference type="NCBI Taxonomy" id="2708020"/>
    <lineage>
        <taxon>Bacteria</taxon>
        <taxon>Pseudomonadati</taxon>
        <taxon>Pseudomonadota</taxon>
        <taxon>Gammaproteobacteria</taxon>
        <taxon>Legionellales</taxon>
        <taxon>Legionellaceae</taxon>
        <taxon>Legionella</taxon>
    </lineage>
</organism>
<dbReference type="RefSeq" id="WP_173235864.1">
    <property type="nucleotide sequence ID" value="NZ_AP022839.1"/>
</dbReference>
<keyword evidence="2" id="KW-1185">Reference proteome</keyword>
<dbReference type="EMBL" id="AP022839">
    <property type="protein sequence ID" value="BCA93941.1"/>
    <property type="molecule type" value="Genomic_DNA"/>
</dbReference>
<dbReference type="Proteomes" id="UP000502894">
    <property type="component" value="Chromosome"/>
</dbReference>
<proteinExistence type="predicted"/>
<evidence type="ECO:0000313" key="1">
    <source>
        <dbReference type="EMBL" id="BCA93941.1"/>
    </source>
</evidence>
<protein>
    <submittedName>
        <fullName evidence="1">Uncharacterized protein</fullName>
    </submittedName>
</protein>
<dbReference type="AlphaFoldDB" id="A0A6F8T0F3"/>
<gene>
    <name evidence="1" type="ORF">TUM19329_03020</name>
</gene>
<accession>A0A6F8T0F3</accession>
<sequence>MKKYIWYHPLYVLETPGQVLNGQKANAIRNNYVILNANELYKVSNADHLTLVGHSTSPGLTQDGGDTGLYLQGETAIQIVDRLTKSGLYCAPKVLSLECCRAALKDGIAQKLSAHPFFKNSIIEANTSGIGRNPGNAGWGEMAEDIFGRVVINAVKNPWLFLLRGFTVASCLIWVRMSGTKLRKNKSYSSIIYS</sequence>